<dbReference type="AlphaFoldDB" id="A0A0P0CSE7"/>
<evidence type="ECO:0000313" key="2">
    <source>
        <dbReference type="Proteomes" id="UP000061382"/>
    </source>
</evidence>
<dbReference type="PATRIC" id="fig|512763.3.peg.618"/>
<dbReference type="KEGG" id="rti:DC20_02780"/>
<dbReference type="OrthoDB" id="894399at2"/>
<keyword evidence="2" id="KW-1185">Reference proteome</keyword>
<protein>
    <submittedName>
        <fullName evidence="1">Uncharacterized protein</fullName>
    </submittedName>
</protein>
<name>A0A0P0CSE7_9BACT</name>
<dbReference type="STRING" id="512763.DC20_02780"/>
<proteinExistence type="predicted"/>
<dbReference type="Proteomes" id="UP000061382">
    <property type="component" value="Chromosome"/>
</dbReference>
<dbReference type="EMBL" id="CP012643">
    <property type="protein sequence ID" value="ALI98098.1"/>
    <property type="molecule type" value="Genomic_DNA"/>
</dbReference>
<accession>A0A0P0CSE7</accession>
<organism evidence="1 2">
    <name type="scientific">Rufibacter tibetensis</name>
    <dbReference type="NCBI Taxonomy" id="512763"/>
    <lineage>
        <taxon>Bacteria</taxon>
        <taxon>Pseudomonadati</taxon>
        <taxon>Bacteroidota</taxon>
        <taxon>Cytophagia</taxon>
        <taxon>Cytophagales</taxon>
        <taxon>Hymenobacteraceae</taxon>
        <taxon>Rufibacter</taxon>
    </lineage>
</organism>
<gene>
    <name evidence="1" type="ORF">DC20_02780</name>
</gene>
<reference evidence="1 2" key="1">
    <citation type="submission" date="2015-08" db="EMBL/GenBank/DDBJ databases">
        <title>Complete genome sequence of Rufibacter tibetensis strain 1351t, a radiation-resistant bacterium from tibet plateau.</title>
        <authorList>
            <person name="Dai J."/>
        </authorList>
    </citation>
    <scope>NUCLEOTIDE SEQUENCE [LARGE SCALE GENOMIC DNA]</scope>
    <source>
        <strain evidence="1 2">1351</strain>
    </source>
</reference>
<evidence type="ECO:0000313" key="1">
    <source>
        <dbReference type="EMBL" id="ALI98098.1"/>
    </source>
</evidence>
<sequence length="324" mass="37073">MPLHYQVTSNGYHFGLTYQGVEVLPCINNKLWRITPDLIGFRQDNLFGIYSMPESRVLYEPALCAEVPCFRQVSDGKGALVTRPRFISSHPGTFMKGRAYLETCDYLFWQRNRLFVLSPSGIVVITRSGEIREYKGKKPEEVACRIRQRCLFEEEYACLTKSELTAFDYLTEADRELEEENFLNGLFLQGMEQDLDSLLGSSVVNSDVPEPGEPAYKHYDYEGIPPLIKEKLIGHLSRFFDTSSNERLARLLIYLAWCHANGFVREDQKGNRTIDPWYASLPADADSAESLDSLYEAHQLQPLQHLLYVSAITNSYLDLQALLN</sequence>
<dbReference type="RefSeq" id="WP_062542432.1">
    <property type="nucleotide sequence ID" value="NZ_CP012643.1"/>
</dbReference>